<evidence type="ECO:0000313" key="2">
    <source>
        <dbReference type="Proteomes" id="UP001474421"/>
    </source>
</evidence>
<sequence>MKKGGKGEGGREGRRKEGNQLNLDFKLFLSLFVSPREMRRNQDLNPMTEDNASIISSISSPPHYSRKKQNPYLIISVMMFN</sequence>
<keyword evidence="2" id="KW-1185">Reference proteome</keyword>
<evidence type="ECO:0000313" key="1">
    <source>
        <dbReference type="EMBL" id="KAK9404889.1"/>
    </source>
</evidence>
<proteinExistence type="predicted"/>
<comment type="caution">
    <text evidence="1">The sequence shown here is derived from an EMBL/GenBank/DDBJ whole genome shotgun (WGS) entry which is preliminary data.</text>
</comment>
<accession>A0AAW1BRY2</accession>
<reference evidence="1 2" key="1">
    <citation type="journal article" date="2024" name="Proc. Natl. Acad. Sci. U.S.A.">
        <title>The genetic regulatory architecture and epigenomic basis for age-related changes in rattlesnake venom.</title>
        <authorList>
            <person name="Hogan M.P."/>
            <person name="Holding M.L."/>
            <person name="Nystrom G.S."/>
            <person name="Colston T.J."/>
            <person name="Bartlett D.A."/>
            <person name="Mason A.J."/>
            <person name="Ellsworth S.A."/>
            <person name="Rautsaw R.M."/>
            <person name="Lawrence K.C."/>
            <person name="Strickland J.L."/>
            <person name="He B."/>
            <person name="Fraser P."/>
            <person name="Margres M.J."/>
            <person name="Gilbert D.M."/>
            <person name="Gibbs H.L."/>
            <person name="Parkinson C.L."/>
            <person name="Rokyta D.R."/>
        </authorList>
    </citation>
    <scope>NUCLEOTIDE SEQUENCE [LARGE SCALE GENOMIC DNA]</scope>
    <source>
        <strain evidence="1">DRR0105</strain>
    </source>
</reference>
<dbReference type="EMBL" id="JAOTOJ010000003">
    <property type="protein sequence ID" value="KAK9404889.1"/>
    <property type="molecule type" value="Genomic_DNA"/>
</dbReference>
<gene>
    <name evidence="1" type="ORF">NXF25_009716</name>
</gene>
<protein>
    <submittedName>
        <fullName evidence="1">Uncharacterized protein</fullName>
    </submittedName>
</protein>
<dbReference type="AlphaFoldDB" id="A0AAW1BRY2"/>
<name>A0AAW1BRY2_CROAD</name>
<dbReference type="Proteomes" id="UP001474421">
    <property type="component" value="Unassembled WGS sequence"/>
</dbReference>
<organism evidence="1 2">
    <name type="scientific">Crotalus adamanteus</name>
    <name type="common">Eastern diamondback rattlesnake</name>
    <dbReference type="NCBI Taxonomy" id="8729"/>
    <lineage>
        <taxon>Eukaryota</taxon>
        <taxon>Metazoa</taxon>
        <taxon>Chordata</taxon>
        <taxon>Craniata</taxon>
        <taxon>Vertebrata</taxon>
        <taxon>Euteleostomi</taxon>
        <taxon>Lepidosauria</taxon>
        <taxon>Squamata</taxon>
        <taxon>Bifurcata</taxon>
        <taxon>Unidentata</taxon>
        <taxon>Episquamata</taxon>
        <taxon>Toxicofera</taxon>
        <taxon>Serpentes</taxon>
        <taxon>Colubroidea</taxon>
        <taxon>Viperidae</taxon>
        <taxon>Crotalinae</taxon>
        <taxon>Crotalus</taxon>
    </lineage>
</organism>